<dbReference type="EMBL" id="SMGD01000011">
    <property type="protein sequence ID" value="TCK59066.1"/>
    <property type="molecule type" value="Genomic_DNA"/>
</dbReference>
<dbReference type="RefSeq" id="WP_131912007.1">
    <property type="nucleotide sequence ID" value="NZ_OU594967.1"/>
</dbReference>
<reference evidence="3 4" key="1">
    <citation type="submission" date="2019-03" db="EMBL/GenBank/DDBJ databases">
        <title>Genomic Encyclopedia of Type Strains, Phase IV (KMG-IV): sequencing the most valuable type-strain genomes for metagenomic binning, comparative biology and taxonomic classification.</title>
        <authorList>
            <person name="Goeker M."/>
        </authorList>
    </citation>
    <scope>NUCLEOTIDE SEQUENCE [LARGE SCALE GENOMIC DNA]</scope>
    <source>
        <strain evidence="3 4">DSM 18577</strain>
    </source>
</reference>
<feature type="chain" id="PRO_5020837910" evidence="1">
    <location>
        <begin position="23"/>
        <end position="241"/>
    </location>
</feature>
<dbReference type="Proteomes" id="UP000295565">
    <property type="component" value="Unassembled WGS sequence"/>
</dbReference>
<organism evidence="3 4">
    <name type="scientific">Celerinatantimonas diazotrophica</name>
    <dbReference type="NCBI Taxonomy" id="412034"/>
    <lineage>
        <taxon>Bacteria</taxon>
        <taxon>Pseudomonadati</taxon>
        <taxon>Pseudomonadota</taxon>
        <taxon>Gammaproteobacteria</taxon>
        <taxon>Celerinatantimonadaceae</taxon>
        <taxon>Celerinatantimonas</taxon>
    </lineage>
</organism>
<accession>A0A4R1K4J8</accession>
<sequence>MKKLTQRLLLCFWVGLVGYSHAGDYTLDVSTKGQFVKPQMYHVAPGTRIAAVSSHWQLKKDAYPLGIALTREQDKREQSRVRWALQYRLQDMHLASKTRTSLYRQITSFVVTGRVLWQFEWDIVGVKPQQNRPLLQGDTFIAPKRPSSIIVGGAAKIAKLPFKGGVTVRDYMQLVNRLPGADPSDVWVITPDTKIRKIGVSYWNAQKAYLAPGSVLYVPLSGHQDFNDSMAQLYAAQILPY</sequence>
<feature type="domain" description="Capsule biosynthesis GfcC-like C-terminal" evidence="2">
    <location>
        <begin position="158"/>
        <end position="235"/>
    </location>
</feature>
<evidence type="ECO:0000313" key="4">
    <source>
        <dbReference type="Proteomes" id="UP000295565"/>
    </source>
</evidence>
<comment type="caution">
    <text evidence="3">The sequence shown here is derived from an EMBL/GenBank/DDBJ whole genome shotgun (WGS) entry which is preliminary data.</text>
</comment>
<keyword evidence="4" id="KW-1185">Reference proteome</keyword>
<evidence type="ECO:0000256" key="1">
    <source>
        <dbReference type="SAM" id="SignalP"/>
    </source>
</evidence>
<evidence type="ECO:0000259" key="2">
    <source>
        <dbReference type="Pfam" id="PF06251"/>
    </source>
</evidence>
<proteinExistence type="predicted"/>
<gene>
    <name evidence="3" type="ORF">EV690_1230</name>
</gene>
<dbReference type="Gene3D" id="3.10.560.10">
    <property type="entry name" value="Outer membrane lipoprotein wza domain like"/>
    <property type="match status" value="1"/>
</dbReference>
<dbReference type="AlphaFoldDB" id="A0A4R1K4J8"/>
<evidence type="ECO:0000313" key="3">
    <source>
        <dbReference type="EMBL" id="TCK59066.1"/>
    </source>
</evidence>
<name>A0A4R1K4J8_9GAMM</name>
<feature type="signal peptide" evidence="1">
    <location>
        <begin position="1"/>
        <end position="22"/>
    </location>
</feature>
<dbReference type="Pfam" id="PF06251">
    <property type="entry name" value="Caps_syn_GfcC_C"/>
    <property type="match status" value="1"/>
</dbReference>
<dbReference type="OrthoDB" id="5814422at2"/>
<protein>
    <submittedName>
        <fullName evidence="3">Capsule biosynthesis protein GfcC</fullName>
    </submittedName>
</protein>
<keyword evidence="1" id="KW-0732">Signal</keyword>
<dbReference type="InterPro" id="IPR010425">
    <property type="entry name" value="Caps_synth_GfcC-like_C"/>
</dbReference>